<dbReference type="AlphaFoldDB" id="A0AAV4X1X4"/>
<dbReference type="EMBL" id="BPLQ01015594">
    <property type="protein sequence ID" value="GIY89215.1"/>
    <property type="molecule type" value="Genomic_DNA"/>
</dbReference>
<evidence type="ECO:0000313" key="1">
    <source>
        <dbReference type="EMBL" id="GIY89215.1"/>
    </source>
</evidence>
<dbReference type="Proteomes" id="UP001054837">
    <property type="component" value="Unassembled WGS sequence"/>
</dbReference>
<gene>
    <name evidence="1" type="ORF">CDAR_59021</name>
</gene>
<sequence>MNFSIVTAIRYHSRKHSHSFKFKLNRLLRESIVGVTKQKLWKAQEGQFDFAFLVGGLSLEVCENSVSFNEVFERHPFTELRGTRSLLSLPRNGSLSIESRVKVLFMSLPRILSHYLFE</sequence>
<accession>A0AAV4X1X4</accession>
<reference evidence="1 2" key="1">
    <citation type="submission" date="2021-06" db="EMBL/GenBank/DDBJ databases">
        <title>Caerostris darwini draft genome.</title>
        <authorList>
            <person name="Kono N."/>
            <person name="Arakawa K."/>
        </authorList>
    </citation>
    <scope>NUCLEOTIDE SEQUENCE [LARGE SCALE GENOMIC DNA]</scope>
</reference>
<name>A0AAV4X1X4_9ARAC</name>
<organism evidence="1 2">
    <name type="scientific">Caerostris darwini</name>
    <dbReference type="NCBI Taxonomy" id="1538125"/>
    <lineage>
        <taxon>Eukaryota</taxon>
        <taxon>Metazoa</taxon>
        <taxon>Ecdysozoa</taxon>
        <taxon>Arthropoda</taxon>
        <taxon>Chelicerata</taxon>
        <taxon>Arachnida</taxon>
        <taxon>Araneae</taxon>
        <taxon>Araneomorphae</taxon>
        <taxon>Entelegynae</taxon>
        <taxon>Araneoidea</taxon>
        <taxon>Araneidae</taxon>
        <taxon>Caerostris</taxon>
    </lineage>
</organism>
<evidence type="ECO:0000313" key="2">
    <source>
        <dbReference type="Proteomes" id="UP001054837"/>
    </source>
</evidence>
<protein>
    <recommendedName>
        <fullName evidence="3">Ribosomal protein L5</fullName>
    </recommendedName>
</protein>
<keyword evidence="2" id="KW-1185">Reference proteome</keyword>
<evidence type="ECO:0008006" key="3">
    <source>
        <dbReference type="Google" id="ProtNLM"/>
    </source>
</evidence>
<proteinExistence type="predicted"/>
<comment type="caution">
    <text evidence="1">The sequence shown here is derived from an EMBL/GenBank/DDBJ whole genome shotgun (WGS) entry which is preliminary data.</text>
</comment>